<feature type="coiled-coil region" evidence="8">
    <location>
        <begin position="314"/>
        <end position="341"/>
    </location>
</feature>
<dbReference type="InterPro" id="IPR051906">
    <property type="entry name" value="TolC-like"/>
</dbReference>
<dbReference type="Pfam" id="PF02321">
    <property type="entry name" value="OEP"/>
    <property type="match status" value="2"/>
</dbReference>
<dbReference type="GO" id="GO:1990281">
    <property type="term" value="C:efflux pump complex"/>
    <property type="evidence" value="ECO:0007669"/>
    <property type="project" value="TreeGrafter"/>
</dbReference>
<feature type="chain" id="PRO_5021329348" evidence="9">
    <location>
        <begin position="23"/>
        <end position="419"/>
    </location>
</feature>
<keyword evidence="11" id="KW-1185">Reference proteome</keyword>
<dbReference type="SUPFAM" id="SSF56954">
    <property type="entry name" value="Outer membrane efflux proteins (OEP)"/>
    <property type="match status" value="1"/>
</dbReference>
<keyword evidence="6" id="KW-0472">Membrane</keyword>
<evidence type="ECO:0000256" key="5">
    <source>
        <dbReference type="ARBA" id="ARBA00022692"/>
    </source>
</evidence>
<evidence type="ECO:0000256" key="3">
    <source>
        <dbReference type="ARBA" id="ARBA00022448"/>
    </source>
</evidence>
<dbReference type="AlphaFoldDB" id="A0A4Y9EPG4"/>
<dbReference type="InterPro" id="IPR003423">
    <property type="entry name" value="OMP_efflux"/>
</dbReference>
<gene>
    <name evidence="10" type="ORF">EUV02_00185</name>
</gene>
<evidence type="ECO:0000256" key="6">
    <source>
        <dbReference type="ARBA" id="ARBA00023136"/>
    </source>
</evidence>
<protein>
    <submittedName>
        <fullName evidence="10">Channel protein TolC</fullName>
    </submittedName>
</protein>
<name>A0A4Y9EPG4_9SPHN</name>
<feature type="signal peptide" evidence="9">
    <location>
        <begin position="1"/>
        <end position="22"/>
    </location>
</feature>
<keyword evidence="9" id="KW-0732">Signal</keyword>
<accession>A0A4Y9EPG4</accession>
<comment type="subcellular location">
    <subcellularLocation>
        <location evidence="1">Cell outer membrane</location>
    </subcellularLocation>
</comment>
<comment type="similarity">
    <text evidence="2">Belongs to the outer membrane factor (OMF) (TC 1.B.17) family.</text>
</comment>
<evidence type="ECO:0000256" key="4">
    <source>
        <dbReference type="ARBA" id="ARBA00022452"/>
    </source>
</evidence>
<dbReference type="Gene3D" id="1.20.1600.10">
    <property type="entry name" value="Outer membrane efflux proteins (OEP)"/>
    <property type="match status" value="1"/>
</dbReference>
<evidence type="ECO:0000313" key="10">
    <source>
        <dbReference type="EMBL" id="TFU05506.1"/>
    </source>
</evidence>
<keyword evidence="3" id="KW-0813">Transport</keyword>
<comment type="caution">
    <text evidence="10">The sequence shown here is derived from an EMBL/GenBank/DDBJ whole genome shotgun (WGS) entry which is preliminary data.</text>
</comment>
<reference evidence="10 11" key="1">
    <citation type="submission" date="2019-02" db="EMBL/GenBank/DDBJ databases">
        <title>Polymorphobacter sp. isolated from the lake at the Tibet of China.</title>
        <authorList>
            <person name="Li A."/>
        </authorList>
    </citation>
    <scope>NUCLEOTIDE SEQUENCE [LARGE SCALE GENOMIC DNA]</scope>
    <source>
        <strain evidence="10 11">DJ1R-1</strain>
    </source>
</reference>
<keyword evidence="7" id="KW-0998">Cell outer membrane</keyword>
<organism evidence="10 11">
    <name type="scientific">Glacieibacterium arshaanense</name>
    <dbReference type="NCBI Taxonomy" id="2511025"/>
    <lineage>
        <taxon>Bacteria</taxon>
        <taxon>Pseudomonadati</taxon>
        <taxon>Pseudomonadota</taxon>
        <taxon>Alphaproteobacteria</taxon>
        <taxon>Sphingomonadales</taxon>
        <taxon>Sphingosinicellaceae</taxon>
        <taxon>Glacieibacterium</taxon>
    </lineage>
</organism>
<dbReference type="EMBL" id="SIHO01000001">
    <property type="protein sequence ID" value="TFU05506.1"/>
    <property type="molecule type" value="Genomic_DNA"/>
</dbReference>
<dbReference type="RefSeq" id="WP_135244231.1">
    <property type="nucleotide sequence ID" value="NZ_SIHO01000001.1"/>
</dbReference>
<dbReference type="GO" id="GO:0009279">
    <property type="term" value="C:cell outer membrane"/>
    <property type="evidence" value="ECO:0007669"/>
    <property type="project" value="UniProtKB-SubCell"/>
</dbReference>
<dbReference type="GO" id="GO:0015288">
    <property type="term" value="F:porin activity"/>
    <property type="evidence" value="ECO:0007669"/>
    <property type="project" value="TreeGrafter"/>
</dbReference>
<evidence type="ECO:0000256" key="7">
    <source>
        <dbReference type="ARBA" id="ARBA00023237"/>
    </source>
</evidence>
<proteinExistence type="inferred from homology"/>
<dbReference type="OrthoDB" id="7424012at2"/>
<evidence type="ECO:0000256" key="8">
    <source>
        <dbReference type="SAM" id="Coils"/>
    </source>
</evidence>
<keyword evidence="5" id="KW-0812">Transmembrane</keyword>
<evidence type="ECO:0000256" key="9">
    <source>
        <dbReference type="SAM" id="SignalP"/>
    </source>
</evidence>
<sequence>MKLRRLILLSTLALALAMPAQAVTLDEAIAAALAHAPAVAAADADHDAATARLTQAQAGNRPTASVRASVGYGYLDTMNFFGMPGATVTPIAAQASIEQPLFTGGRVSAANDRARAGIAATEAGRTAARAELAADVAAAYGAVLTSDIVISLYEHLVTQTAEITRQAQQKFRVGESPSTEVSQAQARHAEALGALAQARGARAAAGAHYRNLVGVDPVGLTALPAGPTAPATLDAAVDIAAKNSPAVMQAQAALAAAQAAARGAKADRLPTVGAFAEASAIRDEFFPDYRANAATVGLRANWQFYNGGRTEGRVAETNADVRAAEERLRSARAQIEEAVIAAWSGVQATALMASAAADQARAADASLASVRHEVRVGLKPQLDLLDAEREAIAAASNAAQARANRTVIAYRLGALLGTY</sequence>
<dbReference type="Proteomes" id="UP000297737">
    <property type="component" value="Unassembled WGS sequence"/>
</dbReference>
<dbReference type="PANTHER" id="PTHR30026:SF22">
    <property type="entry name" value="OUTER MEMBRANE EFFLUX PROTEIN"/>
    <property type="match status" value="1"/>
</dbReference>
<dbReference type="GO" id="GO:0015562">
    <property type="term" value="F:efflux transmembrane transporter activity"/>
    <property type="evidence" value="ECO:0007669"/>
    <property type="project" value="InterPro"/>
</dbReference>
<evidence type="ECO:0000256" key="2">
    <source>
        <dbReference type="ARBA" id="ARBA00007613"/>
    </source>
</evidence>
<evidence type="ECO:0000313" key="11">
    <source>
        <dbReference type="Proteomes" id="UP000297737"/>
    </source>
</evidence>
<keyword evidence="4" id="KW-1134">Transmembrane beta strand</keyword>
<keyword evidence="8" id="KW-0175">Coiled coil</keyword>
<evidence type="ECO:0000256" key="1">
    <source>
        <dbReference type="ARBA" id="ARBA00004442"/>
    </source>
</evidence>
<dbReference type="PANTHER" id="PTHR30026">
    <property type="entry name" value="OUTER MEMBRANE PROTEIN TOLC"/>
    <property type="match status" value="1"/>
</dbReference>